<accession>A0A7X0Y5H9</accession>
<sequence length="78" mass="8318">MRRGTECIRIGRAIPFNGAVSDLFTNNLQTSGTIKSTVTQSAIDAAKALVNQLTDSTQKTALLANVQLAQSLLNITQL</sequence>
<dbReference type="Proteomes" id="UP000535908">
    <property type="component" value="Unassembled WGS sequence"/>
</dbReference>
<evidence type="ECO:0000313" key="2">
    <source>
        <dbReference type="EMBL" id="MBC1937349.1"/>
    </source>
</evidence>
<feature type="domain" description="Pesticidal crystal protein Cry1Aa" evidence="1">
    <location>
        <begin position="19"/>
        <end position="74"/>
    </location>
</feature>
<evidence type="ECO:0000259" key="1">
    <source>
        <dbReference type="Pfam" id="PF18449"/>
    </source>
</evidence>
<protein>
    <recommendedName>
        <fullName evidence="1">Pesticidal crystal protein Cry1Aa domain-containing protein</fullName>
    </recommendedName>
</protein>
<dbReference type="Pfam" id="PF18449">
    <property type="entry name" value="Endotoxin_C2"/>
    <property type="match status" value="1"/>
</dbReference>
<gene>
    <name evidence="2" type="ORF">HCA69_13280</name>
</gene>
<organism evidence="2 3">
    <name type="scientific">Listeria grandensis</name>
    <dbReference type="NCBI Taxonomy" id="1494963"/>
    <lineage>
        <taxon>Bacteria</taxon>
        <taxon>Bacillati</taxon>
        <taxon>Bacillota</taxon>
        <taxon>Bacilli</taxon>
        <taxon>Bacillales</taxon>
        <taxon>Listeriaceae</taxon>
        <taxon>Listeria</taxon>
    </lineage>
</organism>
<name>A0A7X0Y5H9_9LIST</name>
<proteinExistence type="predicted"/>
<evidence type="ECO:0000313" key="3">
    <source>
        <dbReference type="Proteomes" id="UP000535908"/>
    </source>
</evidence>
<dbReference type="AlphaFoldDB" id="A0A7X0Y5H9"/>
<reference evidence="2 3" key="1">
    <citation type="submission" date="2020-03" db="EMBL/GenBank/DDBJ databases">
        <title>Soil Listeria distribution.</title>
        <authorList>
            <person name="Liao J."/>
            <person name="Wiedmann M."/>
        </authorList>
    </citation>
    <scope>NUCLEOTIDE SEQUENCE [LARGE SCALE GENOMIC DNA]</scope>
    <source>
        <strain evidence="2 3">FSL L7-0741</strain>
    </source>
</reference>
<comment type="caution">
    <text evidence="2">The sequence shown here is derived from an EMBL/GenBank/DDBJ whole genome shotgun (WGS) entry which is preliminary data.</text>
</comment>
<dbReference type="InterPro" id="IPR054544">
    <property type="entry name" value="Pest_crys_Cry1Aa_dom-IV"/>
</dbReference>
<dbReference type="EMBL" id="JAARWN010000015">
    <property type="protein sequence ID" value="MBC1937349.1"/>
    <property type="molecule type" value="Genomic_DNA"/>
</dbReference>